<evidence type="ECO:0000313" key="2">
    <source>
        <dbReference type="EMBL" id="TKC62204.1"/>
    </source>
</evidence>
<organism evidence="2 3">
    <name type="scientific">Pedobacter hiemivivus</name>
    <dbReference type="NCBI Taxonomy" id="2530454"/>
    <lineage>
        <taxon>Bacteria</taxon>
        <taxon>Pseudomonadati</taxon>
        <taxon>Bacteroidota</taxon>
        <taxon>Sphingobacteriia</taxon>
        <taxon>Sphingobacteriales</taxon>
        <taxon>Sphingobacteriaceae</taxon>
        <taxon>Pedobacter</taxon>
    </lineage>
</organism>
<comment type="caution">
    <text evidence="2">The sequence shown here is derived from an EMBL/GenBank/DDBJ whole genome shotgun (WGS) entry which is preliminary data.</text>
</comment>
<dbReference type="EMBL" id="SWDX01000003">
    <property type="protein sequence ID" value="TKC62204.1"/>
    <property type="molecule type" value="Genomic_DNA"/>
</dbReference>
<dbReference type="AlphaFoldDB" id="A0A4U1GEQ2"/>
<reference evidence="2 3" key="1">
    <citation type="submission" date="2019-04" db="EMBL/GenBank/DDBJ databases">
        <title>Pedobacter sp. RP-1-16 sp. nov., isolated from Arctic soil.</title>
        <authorList>
            <person name="Dahal R.H."/>
            <person name="Kim D.-U."/>
        </authorList>
    </citation>
    <scope>NUCLEOTIDE SEQUENCE [LARGE SCALE GENOMIC DNA]</scope>
    <source>
        <strain evidence="2 3">RP-1-16</strain>
    </source>
</reference>
<feature type="chain" id="PRO_5020221778" evidence="1">
    <location>
        <begin position="21"/>
        <end position="75"/>
    </location>
</feature>
<keyword evidence="1" id="KW-0732">Signal</keyword>
<sequence length="75" mass="7753">MKKLFFTALVAVVAVSGAHATSLWLDNSQGAADFICDGGIPDCSAKFGSQTVYTQPGASGSQGTSTQISIYNYSL</sequence>
<gene>
    <name evidence="2" type="ORF">FBD94_08255</name>
</gene>
<feature type="signal peptide" evidence="1">
    <location>
        <begin position="1"/>
        <end position="20"/>
    </location>
</feature>
<accession>A0A4U1GEQ2</accession>
<dbReference type="Proteomes" id="UP000309594">
    <property type="component" value="Unassembled WGS sequence"/>
</dbReference>
<protein>
    <submittedName>
        <fullName evidence="2">Uncharacterized protein</fullName>
    </submittedName>
</protein>
<evidence type="ECO:0000313" key="3">
    <source>
        <dbReference type="Proteomes" id="UP000309594"/>
    </source>
</evidence>
<evidence type="ECO:0000256" key="1">
    <source>
        <dbReference type="SAM" id="SignalP"/>
    </source>
</evidence>
<dbReference type="RefSeq" id="WP_136879854.1">
    <property type="nucleotide sequence ID" value="NZ_SWDX01000003.1"/>
</dbReference>
<proteinExistence type="predicted"/>
<name>A0A4U1GEQ2_9SPHI</name>